<comment type="caution">
    <text evidence="1">The sequence shown here is derived from an EMBL/GenBank/DDBJ whole genome shotgun (WGS) entry which is preliminary data.</text>
</comment>
<evidence type="ECO:0000313" key="2">
    <source>
        <dbReference type="Proteomes" id="UP001189429"/>
    </source>
</evidence>
<gene>
    <name evidence="1" type="ORF">PCOR1329_LOCUS15911</name>
</gene>
<accession>A0ABN9R0E5</accession>
<sequence>PAAFGSARAIGPTACVAEMAWLGAGDGGTAGRGAGCGSLDREGGDPAGPRWRRRLLPAALLGAGALACWLYVPAGDEVTQICRASAMYRECGRTLHLAEDSKVQAFVETCREVFPTLPESAKKHLLQA</sequence>
<dbReference type="Proteomes" id="UP001189429">
    <property type="component" value="Unassembled WGS sequence"/>
</dbReference>
<organism evidence="1 2">
    <name type="scientific">Prorocentrum cordatum</name>
    <dbReference type="NCBI Taxonomy" id="2364126"/>
    <lineage>
        <taxon>Eukaryota</taxon>
        <taxon>Sar</taxon>
        <taxon>Alveolata</taxon>
        <taxon>Dinophyceae</taxon>
        <taxon>Prorocentrales</taxon>
        <taxon>Prorocentraceae</taxon>
        <taxon>Prorocentrum</taxon>
    </lineage>
</organism>
<feature type="non-terminal residue" evidence="1">
    <location>
        <position position="128"/>
    </location>
</feature>
<keyword evidence="2" id="KW-1185">Reference proteome</keyword>
<evidence type="ECO:0000313" key="1">
    <source>
        <dbReference type="EMBL" id="CAK0811204.1"/>
    </source>
</evidence>
<feature type="non-terminal residue" evidence="1">
    <location>
        <position position="1"/>
    </location>
</feature>
<protein>
    <submittedName>
        <fullName evidence="1">Uncharacterized protein</fullName>
    </submittedName>
</protein>
<name>A0ABN9R0E5_9DINO</name>
<dbReference type="EMBL" id="CAUYUJ010004852">
    <property type="protein sequence ID" value="CAK0811204.1"/>
    <property type="molecule type" value="Genomic_DNA"/>
</dbReference>
<proteinExistence type="predicted"/>
<reference evidence="1" key="1">
    <citation type="submission" date="2023-10" db="EMBL/GenBank/DDBJ databases">
        <authorList>
            <person name="Chen Y."/>
            <person name="Shah S."/>
            <person name="Dougan E. K."/>
            <person name="Thang M."/>
            <person name="Chan C."/>
        </authorList>
    </citation>
    <scope>NUCLEOTIDE SEQUENCE [LARGE SCALE GENOMIC DNA]</scope>
</reference>